<evidence type="ECO:0000313" key="4">
    <source>
        <dbReference type="EMBL" id="MFM4893441.1"/>
    </source>
</evidence>
<dbReference type="PROSITE" id="PS51257">
    <property type="entry name" value="PROKAR_LIPOPROTEIN"/>
    <property type="match status" value="1"/>
</dbReference>
<dbReference type="Pfam" id="PF04333">
    <property type="entry name" value="MlaA"/>
    <property type="match status" value="1"/>
</dbReference>
<gene>
    <name evidence="4" type="ORF">ACEUDJ_11270</name>
</gene>
<dbReference type="PRINTS" id="PR01805">
    <property type="entry name" value="VACJLIPOPROT"/>
</dbReference>
<feature type="region of interest" description="Disordered" evidence="3">
    <location>
        <begin position="246"/>
        <end position="274"/>
    </location>
</feature>
<comment type="caution">
    <text evidence="4">The sequence shown here is derived from an EMBL/GenBank/DDBJ whole genome shotgun (WGS) entry which is preliminary data.</text>
</comment>
<proteinExistence type="inferred from homology"/>
<dbReference type="PANTHER" id="PTHR30035">
    <property type="entry name" value="LIPOPROTEIN VACJ-RELATED"/>
    <property type="match status" value="1"/>
</dbReference>
<feature type="compositionally biased region" description="Polar residues" evidence="3">
    <location>
        <begin position="34"/>
        <end position="45"/>
    </location>
</feature>
<evidence type="ECO:0000256" key="2">
    <source>
        <dbReference type="ARBA" id="ARBA00022729"/>
    </source>
</evidence>
<keyword evidence="4" id="KW-0449">Lipoprotein</keyword>
<organism evidence="4 5">
    <name type="scientific">Aeromonas bivalvium</name>
    <dbReference type="NCBI Taxonomy" id="440079"/>
    <lineage>
        <taxon>Bacteria</taxon>
        <taxon>Pseudomonadati</taxon>
        <taxon>Pseudomonadota</taxon>
        <taxon>Gammaproteobacteria</taxon>
        <taxon>Aeromonadales</taxon>
        <taxon>Aeromonadaceae</taxon>
        <taxon>Aeromonas</taxon>
    </lineage>
</organism>
<protein>
    <submittedName>
        <fullName evidence="4">VacJ family lipoprotein</fullName>
    </submittedName>
</protein>
<keyword evidence="2" id="KW-0732">Signal</keyword>
<evidence type="ECO:0000256" key="3">
    <source>
        <dbReference type="SAM" id="MobiDB-lite"/>
    </source>
</evidence>
<sequence>MPIRFGAWILALLLGGCAGGPPKPGPKSLDLGLSNHSAPGATSTADDPLDPFQGVNRAMWAVNFDVLEPYVARPVIHSYADYVPDSVKEGVDNFVNNFDEPSSMVNHLISGDLSGAGNNLGRFTLNTTLGLLGIFDVAKHLGLERNMLEMSTLIGRADIGEGGYLMFPVYGPTTTRDLIGDTIDTLYFPYALLTFPMKVVHWALDGVGTRSKLIDQERVVDNSLDPYAFTKGLYLQYDQSKIEGRNVPFGDGARPQTGRQDEGNLDEYLDEIDQ</sequence>
<dbReference type="GeneID" id="97220687"/>
<dbReference type="Proteomes" id="UP001630969">
    <property type="component" value="Unassembled WGS sequence"/>
</dbReference>
<reference evidence="4 5" key="1">
    <citation type="submission" date="2024-09" db="EMBL/GenBank/DDBJ databases">
        <title>Aeromonas strains Genome sequencing and assembly.</title>
        <authorList>
            <person name="Hu X."/>
            <person name="Tang B."/>
        </authorList>
    </citation>
    <scope>NUCLEOTIDE SEQUENCE [LARGE SCALE GENOMIC DNA]</scope>
    <source>
        <strain evidence="4 5">NB23SCDHY001</strain>
    </source>
</reference>
<dbReference type="PANTHER" id="PTHR30035:SF3">
    <property type="entry name" value="INTERMEMBRANE PHOSPHOLIPID TRANSPORT SYSTEM LIPOPROTEIN MLAA"/>
    <property type="match status" value="1"/>
</dbReference>
<feature type="compositionally biased region" description="Acidic residues" evidence="3">
    <location>
        <begin position="263"/>
        <end position="274"/>
    </location>
</feature>
<keyword evidence="5" id="KW-1185">Reference proteome</keyword>
<accession>A0ABW9GQM2</accession>
<evidence type="ECO:0000313" key="5">
    <source>
        <dbReference type="Proteomes" id="UP001630969"/>
    </source>
</evidence>
<dbReference type="RefSeq" id="WP_408790177.1">
    <property type="nucleotide sequence ID" value="NZ_JBGXBU010000004.1"/>
</dbReference>
<evidence type="ECO:0000256" key="1">
    <source>
        <dbReference type="ARBA" id="ARBA00010634"/>
    </source>
</evidence>
<feature type="region of interest" description="Disordered" evidence="3">
    <location>
        <begin position="25"/>
        <end position="47"/>
    </location>
</feature>
<name>A0ABW9GQM2_9GAMM</name>
<dbReference type="EMBL" id="JBGXBU010000004">
    <property type="protein sequence ID" value="MFM4893441.1"/>
    <property type="molecule type" value="Genomic_DNA"/>
</dbReference>
<comment type="similarity">
    <text evidence="1">Belongs to the MlaA family.</text>
</comment>
<dbReference type="InterPro" id="IPR007428">
    <property type="entry name" value="MlaA"/>
</dbReference>